<dbReference type="Proteomes" id="UP001550853">
    <property type="component" value="Unassembled WGS sequence"/>
</dbReference>
<reference evidence="1 2" key="1">
    <citation type="submission" date="2024-06" db="EMBL/GenBank/DDBJ databases">
        <title>The Natural Products Discovery Center: Release of the First 8490 Sequenced Strains for Exploring Actinobacteria Biosynthetic Diversity.</title>
        <authorList>
            <person name="Kalkreuter E."/>
            <person name="Kautsar S.A."/>
            <person name="Yang D."/>
            <person name="Bader C.D."/>
            <person name="Teijaro C.N."/>
            <person name="Fluegel L."/>
            <person name="Davis C.M."/>
            <person name="Simpson J.R."/>
            <person name="Lauterbach L."/>
            <person name="Steele A.D."/>
            <person name="Gui C."/>
            <person name="Meng S."/>
            <person name="Li G."/>
            <person name="Viehrig K."/>
            <person name="Ye F."/>
            <person name="Su P."/>
            <person name="Kiefer A.F."/>
            <person name="Nichols A."/>
            <person name="Cepeda A.J."/>
            <person name="Yan W."/>
            <person name="Fan B."/>
            <person name="Jiang Y."/>
            <person name="Adhikari A."/>
            <person name="Zheng C.-J."/>
            <person name="Schuster L."/>
            <person name="Cowan T.M."/>
            <person name="Smanski M.J."/>
            <person name="Chevrette M.G."/>
            <person name="De Carvalho L.P.S."/>
            <person name="Shen B."/>
        </authorList>
    </citation>
    <scope>NUCLEOTIDE SEQUENCE [LARGE SCALE GENOMIC DNA]</scope>
    <source>
        <strain evidence="1 2">NPDC033039</strain>
    </source>
</reference>
<comment type="caution">
    <text evidence="1">The sequence shown here is derived from an EMBL/GenBank/DDBJ whole genome shotgun (WGS) entry which is preliminary data.</text>
</comment>
<proteinExistence type="predicted"/>
<dbReference type="EMBL" id="JBEZVI010000020">
    <property type="protein sequence ID" value="MEU3712906.1"/>
    <property type="molecule type" value="Genomic_DNA"/>
</dbReference>
<sequence length="92" mass="10107">MGLPHRVMVADQLVLSLVSPPCSPGVTVASHTTHACCDACRHRTVFRESMPRRFDHTVSMYACPGSWAPLLGSMRYWPSISIVAPRCMTSCS</sequence>
<name>A0ABV2Z5N6_9ACTN</name>
<accession>A0ABV2Z5N6</accession>
<keyword evidence="2" id="KW-1185">Reference proteome</keyword>
<evidence type="ECO:0000313" key="2">
    <source>
        <dbReference type="Proteomes" id="UP001550853"/>
    </source>
</evidence>
<organism evidence="1 2">
    <name type="scientific">Streptomyces catenulae</name>
    <dbReference type="NCBI Taxonomy" id="66875"/>
    <lineage>
        <taxon>Bacteria</taxon>
        <taxon>Bacillati</taxon>
        <taxon>Actinomycetota</taxon>
        <taxon>Actinomycetes</taxon>
        <taxon>Kitasatosporales</taxon>
        <taxon>Streptomycetaceae</taxon>
        <taxon>Streptomyces</taxon>
    </lineage>
</organism>
<evidence type="ECO:0000313" key="1">
    <source>
        <dbReference type="EMBL" id="MEU3712906.1"/>
    </source>
</evidence>
<gene>
    <name evidence="1" type="ORF">AB0E61_22785</name>
</gene>
<protein>
    <recommendedName>
        <fullName evidence="3">Secreted protein</fullName>
    </recommendedName>
</protein>
<evidence type="ECO:0008006" key="3">
    <source>
        <dbReference type="Google" id="ProtNLM"/>
    </source>
</evidence>